<dbReference type="EMBL" id="JAYWIO010000003">
    <property type="protein sequence ID" value="KAK7276914.1"/>
    <property type="molecule type" value="Genomic_DNA"/>
</dbReference>
<keyword evidence="2" id="KW-1185">Reference proteome</keyword>
<proteinExistence type="predicted"/>
<dbReference type="Proteomes" id="UP001372338">
    <property type="component" value="Unassembled WGS sequence"/>
</dbReference>
<gene>
    <name evidence="1" type="ORF">RIF29_18063</name>
</gene>
<organism evidence="1 2">
    <name type="scientific">Crotalaria pallida</name>
    <name type="common">Smooth rattlebox</name>
    <name type="synonym">Crotalaria striata</name>
    <dbReference type="NCBI Taxonomy" id="3830"/>
    <lineage>
        <taxon>Eukaryota</taxon>
        <taxon>Viridiplantae</taxon>
        <taxon>Streptophyta</taxon>
        <taxon>Embryophyta</taxon>
        <taxon>Tracheophyta</taxon>
        <taxon>Spermatophyta</taxon>
        <taxon>Magnoliopsida</taxon>
        <taxon>eudicotyledons</taxon>
        <taxon>Gunneridae</taxon>
        <taxon>Pentapetalae</taxon>
        <taxon>rosids</taxon>
        <taxon>fabids</taxon>
        <taxon>Fabales</taxon>
        <taxon>Fabaceae</taxon>
        <taxon>Papilionoideae</taxon>
        <taxon>50 kb inversion clade</taxon>
        <taxon>genistoids sensu lato</taxon>
        <taxon>core genistoids</taxon>
        <taxon>Crotalarieae</taxon>
        <taxon>Crotalaria</taxon>
    </lineage>
</organism>
<dbReference type="PANTHER" id="PTHR35506:SF1">
    <property type="entry name" value="OS02G0135600 PROTEIN"/>
    <property type="match status" value="1"/>
</dbReference>
<evidence type="ECO:0000313" key="2">
    <source>
        <dbReference type="Proteomes" id="UP001372338"/>
    </source>
</evidence>
<dbReference type="AlphaFoldDB" id="A0AAN9FIE4"/>
<evidence type="ECO:0000313" key="1">
    <source>
        <dbReference type="EMBL" id="KAK7276914.1"/>
    </source>
</evidence>
<sequence>MALPLQPGSDIGSRLHLSVVLSYGNVLKDDDLKYSVTKRADKKNSYLSTLFPLQSYAMKGGIPRKDVRTISYGPQHKGKQETADEKLCWKTSPICKSNPRKKTIRRKIHLLLLPSSYGWCIDENNQHNSPRP</sequence>
<comment type="caution">
    <text evidence="1">The sequence shown here is derived from an EMBL/GenBank/DDBJ whole genome shotgun (WGS) entry which is preliminary data.</text>
</comment>
<protein>
    <submittedName>
        <fullName evidence="1">Uncharacterized protein</fullName>
    </submittedName>
</protein>
<reference evidence="1 2" key="1">
    <citation type="submission" date="2024-01" db="EMBL/GenBank/DDBJ databases">
        <title>The genomes of 5 underutilized Papilionoideae crops provide insights into root nodulation and disease resistanc.</title>
        <authorList>
            <person name="Yuan L."/>
        </authorList>
    </citation>
    <scope>NUCLEOTIDE SEQUENCE [LARGE SCALE GENOMIC DNA]</scope>
    <source>
        <strain evidence="1">ZHUSHIDOU_FW_LH</strain>
        <tissue evidence="1">Leaf</tissue>
    </source>
</reference>
<name>A0AAN9FIE4_CROPI</name>
<dbReference type="PANTHER" id="PTHR35506">
    <property type="entry name" value="OS02G0135600 PROTEIN"/>
    <property type="match status" value="1"/>
</dbReference>
<accession>A0AAN9FIE4</accession>